<feature type="transmembrane region" description="Helical" evidence="1">
    <location>
        <begin position="113"/>
        <end position="141"/>
    </location>
</feature>
<organism evidence="2 3">
    <name type="scientific">Trifolium pratense</name>
    <name type="common">Red clover</name>
    <dbReference type="NCBI Taxonomy" id="57577"/>
    <lineage>
        <taxon>Eukaryota</taxon>
        <taxon>Viridiplantae</taxon>
        <taxon>Streptophyta</taxon>
        <taxon>Embryophyta</taxon>
        <taxon>Tracheophyta</taxon>
        <taxon>Spermatophyta</taxon>
        <taxon>Magnoliopsida</taxon>
        <taxon>eudicotyledons</taxon>
        <taxon>Gunneridae</taxon>
        <taxon>Pentapetalae</taxon>
        <taxon>rosids</taxon>
        <taxon>fabids</taxon>
        <taxon>Fabales</taxon>
        <taxon>Fabaceae</taxon>
        <taxon>Papilionoideae</taxon>
        <taxon>50 kb inversion clade</taxon>
        <taxon>NPAAA clade</taxon>
        <taxon>Hologalegina</taxon>
        <taxon>IRL clade</taxon>
        <taxon>Trifolieae</taxon>
        <taxon>Trifolium</taxon>
    </lineage>
</organism>
<comment type="caution">
    <text evidence="2">The sequence shown here is derived from an EMBL/GenBank/DDBJ whole genome shotgun (WGS) entry which is preliminary data.</text>
</comment>
<keyword evidence="1" id="KW-0472">Membrane</keyword>
<gene>
    <name evidence="2" type="ORF">L195_g004336</name>
</gene>
<evidence type="ECO:0000256" key="1">
    <source>
        <dbReference type="SAM" id="Phobius"/>
    </source>
</evidence>
<accession>A0A2K3NXS0</accession>
<keyword evidence="1" id="KW-0812">Transmembrane</keyword>
<protein>
    <submittedName>
        <fullName evidence="2">Uncharacterized protein</fullName>
    </submittedName>
</protein>
<evidence type="ECO:0000313" key="3">
    <source>
        <dbReference type="Proteomes" id="UP000236291"/>
    </source>
</evidence>
<dbReference type="EMBL" id="ASHM01002131">
    <property type="protein sequence ID" value="PNY07830.1"/>
    <property type="molecule type" value="Genomic_DNA"/>
</dbReference>
<proteinExistence type="predicted"/>
<name>A0A2K3NXS0_TRIPR</name>
<reference evidence="2 3" key="1">
    <citation type="journal article" date="2014" name="Am. J. Bot.">
        <title>Genome assembly and annotation for red clover (Trifolium pratense; Fabaceae).</title>
        <authorList>
            <person name="Istvanek J."/>
            <person name="Jaros M."/>
            <person name="Krenek A."/>
            <person name="Repkova J."/>
        </authorList>
    </citation>
    <scope>NUCLEOTIDE SEQUENCE [LARGE SCALE GENOMIC DNA]</scope>
    <source>
        <strain evidence="3">cv. Tatra</strain>
        <tissue evidence="2">Young leaves</tissue>
    </source>
</reference>
<evidence type="ECO:0000313" key="2">
    <source>
        <dbReference type="EMBL" id="PNY07830.1"/>
    </source>
</evidence>
<dbReference type="Proteomes" id="UP000236291">
    <property type="component" value="Unassembled WGS sequence"/>
</dbReference>
<keyword evidence="1" id="KW-1133">Transmembrane helix</keyword>
<reference evidence="2 3" key="2">
    <citation type="journal article" date="2017" name="Front. Plant Sci.">
        <title>Gene Classification and Mining of Molecular Markers Useful in Red Clover (Trifolium pratense) Breeding.</title>
        <authorList>
            <person name="Istvanek J."/>
            <person name="Dluhosova J."/>
            <person name="Dluhos P."/>
            <person name="Patkova L."/>
            <person name="Nedelnik J."/>
            <person name="Repkova J."/>
        </authorList>
    </citation>
    <scope>NUCLEOTIDE SEQUENCE [LARGE SCALE GENOMIC DNA]</scope>
    <source>
        <strain evidence="3">cv. Tatra</strain>
        <tissue evidence="2">Young leaves</tissue>
    </source>
</reference>
<sequence length="142" mass="16036">MSRAAPMMLNYGLISDGVHDGFCLRSSPPCAVLVQSAPPSSRWWLSVCGRLLLSRLCHPWWWWWLRLCDNSDLLRSAGNNAFSSDSAVLNEFGKSDNTEFRPSNLLVGVLSVLWWWLCLFCIVVICSSAFPLHIMALYSLLL</sequence>
<dbReference type="AlphaFoldDB" id="A0A2K3NXS0"/>